<proteinExistence type="predicted"/>
<keyword evidence="3" id="KW-1185">Reference proteome</keyword>
<sequence length="239" mass="27000">MDDLEFRRRIYADPKHQDSELKQVMLQDPAKRKFAEDMQQFDKQIEDALKIDVPEDLASKILFKQALETQTSSNKSKTKAYIAIAASVAFAIGISLNIYQTNGVNPQPAFVDLMLDHVHHETNIYENLDLNVSLTEVNAKLASFGGELNRKVGHIYSANFCQMGTIKALHLITDGEHGKVSVFIMPKVVDVKEIPNFSDQYYTGQGSRFKTADFVYVGNKGEDVEKIKKQLEAELIWQA</sequence>
<keyword evidence="1" id="KW-1133">Transmembrane helix</keyword>
<protein>
    <recommendedName>
        <fullName evidence="4">DUF3379 domain-containing protein</fullName>
    </recommendedName>
</protein>
<reference evidence="2 3" key="1">
    <citation type="submission" date="2015-04" db="EMBL/GenBank/DDBJ databases">
        <title>Draft Genome Sequence of the Novel Agar-Digesting Marine Bacterium Q1.</title>
        <authorList>
            <person name="Li Y."/>
            <person name="Li D."/>
            <person name="Chen G."/>
            <person name="Du Z."/>
        </authorList>
    </citation>
    <scope>NUCLEOTIDE SEQUENCE [LARGE SCALE GENOMIC DNA]</scope>
    <source>
        <strain evidence="2 3">Q1</strain>
    </source>
</reference>
<gene>
    <name evidence="2" type="ORF">XM47_07435</name>
</gene>
<dbReference type="PATRIC" id="fig|1513271.3.peg.1522"/>
<keyword evidence="1" id="KW-0472">Membrane</keyword>
<evidence type="ECO:0008006" key="4">
    <source>
        <dbReference type="Google" id="ProtNLM"/>
    </source>
</evidence>
<keyword evidence="1" id="KW-0812">Transmembrane</keyword>
<dbReference type="STRING" id="1513271.XM47_07435"/>
<evidence type="ECO:0000256" key="1">
    <source>
        <dbReference type="SAM" id="Phobius"/>
    </source>
</evidence>
<comment type="caution">
    <text evidence="2">The sequence shown here is derived from an EMBL/GenBank/DDBJ whole genome shotgun (WGS) entry which is preliminary data.</text>
</comment>
<feature type="transmembrane region" description="Helical" evidence="1">
    <location>
        <begin position="80"/>
        <end position="99"/>
    </location>
</feature>
<dbReference type="AlphaFoldDB" id="A0A0J8JMI2"/>
<dbReference type="Pfam" id="PF11859">
    <property type="entry name" value="DUF3379"/>
    <property type="match status" value="1"/>
</dbReference>
<dbReference type="EMBL" id="LAZL01000009">
    <property type="protein sequence ID" value="KMT65821.1"/>
    <property type="molecule type" value="Genomic_DNA"/>
</dbReference>
<evidence type="ECO:0000313" key="2">
    <source>
        <dbReference type="EMBL" id="KMT65821.1"/>
    </source>
</evidence>
<name>A0A0J8JMI2_9ALTE</name>
<dbReference type="Proteomes" id="UP000037600">
    <property type="component" value="Unassembled WGS sequence"/>
</dbReference>
<dbReference type="InterPro" id="IPR021806">
    <property type="entry name" value="DUF3379"/>
</dbReference>
<evidence type="ECO:0000313" key="3">
    <source>
        <dbReference type="Proteomes" id="UP000037600"/>
    </source>
</evidence>
<accession>A0A0J8JMI2</accession>
<dbReference type="RefSeq" id="WP_048691235.1">
    <property type="nucleotide sequence ID" value="NZ_KQ130486.1"/>
</dbReference>
<organism evidence="2 3">
    <name type="scientific">Catenovulum maritimum</name>
    <dbReference type="NCBI Taxonomy" id="1513271"/>
    <lineage>
        <taxon>Bacteria</taxon>
        <taxon>Pseudomonadati</taxon>
        <taxon>Pseudomonadota</taxon>
        <taxon>Gammaproteobacteria</taxon>
        <taxon>Alteromonadales</taxon>
        <taxon>Alteromonadaceae</taxon>
        <taxon>Catenovulum</taxon>
    </lineage>
</organism>